<dbReference type="EMBL" id="FNPI01000005">
    <property type="protein sequence ID" value="SDZ04094.1"/>
    <property type="molecule type" value="Genomic_DNA"/>
</dbReference>
<gene>
    <name evidence="3" type="ORF">SAMN05421736_105188</name>
</gene>
<evidence type="ECO:0000313" key="3">
    <source>
        <dbReference type="EMBL" id="SDZ04094.1"/>
    </source>
</evidence>
<evidence type="ECO:0000256" key="2">
    <source>
        <dbReference type="SAM" id="Phobius"/>
    </source>
</evidence>
<dbReference type="InterPro" id="IPR014717">
    <property type="entry name" value="Transl_elong_EF1B/ribsomal_bS6"/>
</dbReference>
<keyword evidence="4" id="KW-1185">Reference proteome</keyword>
<organism evidence="3 4">
    <name type="scientific">Evansella caseinilytica</name>
    <dbReference type="NCBI Taxonomy" id="1503961"/>
    <lineage>
        <taxon>Bacteria</taxon>
        <taxon>Bacillati</taxon>
        <taxon>Bacillota</taxon>
        <taxon>Bacilli</taxon>
        <taxon>Bacillales</taxon>
        <taxon>Bacillaceae</taxon>
        <taxon>Evansella</taxon>
    </lineage>
</organism>
<keyword evidence="2" id="KW-0472">Membrane</keyword>
<proteinExistence type="predicted"/>
<feature type="transmembrane region" description="Helical" evidence="2">
    <location>
        <begin position="12"/>
        <end position="34"/>
    </location>
</feature>
<keyword evidence="2" id="KW-1133">Transmembrane helix</keyword>
<dbReference type="AlphaFoldDB" id="A0A1H3PS77"/>
<feature type="region of interest" description="Disordered" evidence="1">
    <location>
        <begin position="112"/>
        <end position="133"/>
    </location>
</feature>
<protein>
    <recommendedName>
        <fullName evidence="5">Type IV pilus assembly protein PilO</fullName>
    </recommendedName>
</protein>
<dbReference type="STRING" id="1503961.SAMN05421736_105188"/>
<keyword evidence="2" id="KW-0812">Transmembrane</keyword>
<dbReference type="Gene3D" id="3.30.70.60">
    <property type="match status" value="1"/>
</dbReference>
<dbReference type="Proteomes" id="UP000198935">
    <property type="component" value="Unassembled WGS sequence"/>
</dbReference>
<reference evidence="4" key="1">
    <citation type="submission" date="2016-10" db="EMBL/GenBank/DDBJ databases">
        <authorList>
            <person name="Varghese N."/>
            <person name="Submissions S."/>
        </authorList>
    </citation>
    <scope>NUCLEOTIDE SEQUENCE [LARGE SCALE GENOMIC DNA]</scope>
    <source>
        <strain evidence="4">SP</strain>
    </source>
</reference>
<name>A0A1H3PS77_9BACI</name>
<dbReference type="OrthoDB" id="2427034at2"/>
<evidence type="ECO:0008006" key="5">
    <source>
        <dbReference type="Google" id="ProtNLM"/>
    </source>
</evidence>
<accession>A0A1H3PS77</accession>
<evidence type="ECO:0000256" key="1">
    <source>
        <dbReference type="SAM" id="MobiDB-lite"/>
    </source>
</evidence>
<sequence>MNIGRKKIQHFLIVLVILQLLFLVAAYVLLIVPLQDHLGSAREQLEAEEQLLQLLEQKQVDSGNLDEAQLGDFIEKVPAKPDIEHWLVQLEEIEKSANAVIESYQFSKGEGQSGAVAEAETGEEKAQEVGDGEGSGEKILRQFQAALVVTADSFDKLYDFLHKVEQMSRITKVASMTFSEPEEIRGDSVITLYVDLTAYYLPELLNEYPEDDFDDVFLQPGEKTEPFQAGSTP</sequence>
<evidence type="ECO:0000313" key="4">
    <source>
        <dbReference type="Proteomes" id="UP000198935"/>
    </source>
</evidence>